<reference evidence="2" key="2">
    <citation type="submission" date="2018-10" db="UniProtKB">
        <authorList>
            <consortium name="EnsemblPlants"/>
        </authorList>
    </citation>
    <scope>IDENTIFICATION</scope>
</reference>
<accession>A0A3B5Y0R1</accession>
<feature type="region of interest" description="Disordered" evidence="1">
    <location>
        <begin position="87"/>
        <end position="119"/>
    </location>
</feature>
<dbReference type="Gramene" id="TraesRN1A0100631400.1">
    <property type="protein sequence ID" value="TraesRN1A0100631400.1"/>
    <property type="gene ID" value="TraesRN1A0100631400"/>
</dbReference>
<evidence type="ECO:0000313" key="3">
    <source>
        <dbReference type="Proteomes" id="UP000019116"/>
    </source>
</evidence>
<dbReference type="Gramene" id="TraesROB_scaffold_039952_01G000100.1">
    <property type="protein sequence ID" value="TraesROB_scaffold_039952_01G000100.1"/>
    <property type="gene ID" value="TraesROB_scaffold_039952_01G000100"/>
</dbReference>
<keyword evidence="3" id="KW-1185">Reference proteome</keyword>
<proteinExistence type="predicted"/>
<reference evidence="2" key="1">
    <citation type="submission" date="2018-08" db="EMBL/GenBank/DDBJ databases">
        <authorList>
            <person name="Rossello M."/>
        </authorList>
    </citation>
    <scope>NUCLEOTIDE SEQUENCE [LARGE SCALE GENOMIC DNA]</scope>
    <source>
        <strain evidence="2">cv. Chinese Spring</strain>
    </source>
</reference>
<feature type="region of interest" description="Disordered" evidence="1">
    <location>
        <begin position="1"/>
        <end position="22"/>
    </location>
</feature>
<dbReference type="Gramene" id="TraesCLE_scaffold_055007_01G000100.1">
    <property type="protein sequence ID" value="TraesCLE_scaffold_055007_01G000100.1"/>
    <property type="gene ID" value="TraesCLE_scaffold_055007_01G000100"/>
</dbReference>
<organism evidence="2">
    <name type="scientific">Triticum aestivum</name>
    <name type="common">Wheat</name>
    <dbReference type="NCBI Taxonomy" id="4565"/>
    <lineage>
        <taxon>Eukaryota</taxon>
        <taxon>Viridiplantae</taxon>
        <taxon>Streptophyta</taxon>
        <taxon>Embryophyta</taxon>
        <taxon>Tracheophyta</taxon>
        <taxon>Spermatophyta</taxon>
        <taxon>Magnoliopsida</taxon>
        <taxon>Liliopsida</taxon>
        <taxon>Poales</taxon>
        <taxon>Poaceae</taxon>
        <taxon>BOP clade</taxon>
        <taxon>Pooideae</taxon>
        <taxon>Triticodae</taxon>
        <taxon>Triticeae</taxon>
        <taxon>Triticinae</taxon>
        <taxon>Triticum</taxon>
    </lineage>
</organism>
<evidence type="ECO:0000256" key="1">
    <source>
        <dbReference type="SAM" id="MobiDB-lite"/>
    </source>
</evidence>
<dbReference type="Gramene" id="TraesCS1A03G0587700.1">
    <property type="protein sequence ID" value="TraesCS1A03G0587700.1.CDS1"/>
    <property type="gene ID" value="TraesCS1A03G0587700"/>
</dbReference>
<dbReference type="Gramene" id="TraesCS1A02G224900.1">
    <property type="protein sequence ID" value="TraesCS1A02G224900.1.cds1"/>
    <property type="gene ID" value="TraesCS1A02G224900"/>
</dbReference>
<dbReference type="EnsemblPlants" id="TraesCS1A02G224900.1">
    <property type="protein sequence ID" value="TraesCS1A02G224900.1.cds1"/>
    <property type="gene ID" value="TraesCS1A02G224900"/>
</dbReference>
<protein>
    <submittedName>
        <fullName evidence="2">Uncharacterized protein</fullName>
    </submittedName>
</protein>
<dbReference type="Gramene" id="TraesPARA_EIv1.0_0047120.1">
    <property type="protein sequence ID" value="TraesPARA_EIv1.0_0047120.1.CDS1"/>
    <property type="gene ID" value="TraesPARA_EIv1.0_0047120"/>
</dbReference>
<dbReference type="Proteomes" id="UP000019116">
    <property type="component" value="Chromosome 1A"/>
</dbReference>
<dbReference type="AlphaFoldDB" id="A0A3B5Y0R1"/>
<feature type="region of interest" description="Disordered" evidence="1">
    <location>
        <begin position="207"/>
        <end position="229"/>
    </location>
</feature>
<evidence type="ECO:0000313" key="2">
    <source>
        <dbReference type="EnsemblPlants" id="TraesCS1A02G224900.1.cds1"/>
    </source>
</evidence>
<sequence>MTSRDLSPPDTGMFSFSSPLPLSFQPPSRYSYIAESAVNTAFSFSSPVSTGPSDMANFFGASAAVASDGAELPLLVAPMLKEGNDEPSLFSPNRGAFELSLEPEPNENDEPENPVPASPVKAFWPLDRLVKEKRGVGDDDCPLLSASFCSDDPSLVPDSASPFFSSSSLLTLSSPAASSTAFFSSASPSFVLPSISDVLLLSSLGSSTTTLSSPVPSTVTSILPSDSTS</sequence>
<name>A0A3B5Y0R1_WHEAT</name>
<dbReference type="Gramene" id="TraesWEE_scaffold_060643_01G000100.1">
    <property type="protein sequence ID" value="TraesWEE_scaffold_060643_01G000100.1"/>
    <property type="gene ID" value="TraesWEE_scaffold_060643_01G000100"/>
</dbReference>
<dbReference type="Gramene" id="TraesCAD_scaffold_019526_01G000100.1">
    <property type="protein sequence ID" value="TraesCAD_scaffold_019526_01G000100.1"/>
    <property type="gene ID" value="TraesCAD_scaffold_019526_01G000100"/>
</dbReference>